<comment type="caution">
    <text evidence="1">The sequence shown here is derived from an EMBL/GenBank/DDBJ whole genome shotgun (WGS) entry which is preliminary data.</text>
</comment>
<evidence type="ECO:0000313" key="2">
    <source>
        <dbReference type="Proteomes" id="UP000559653"/>
    </source>
</evidence>
<name>A0AC60VY66_9ARCH</name>
<reference evidence="1 2" key="1">
    <citation type="journal article" date="2020" name="Appl. Environ. Microbiol.">
        <title>Genomic Characteristics of a Novel Species of Ammonia-Oxidizing Archaea from the Jiulong River Estuary.</title>
        <authorList>
            <person name="Zou D."/>
            <person name="Wan R."/>
            <person name="Han L."/>
            <person name="Xu M.N."/>
            <person name="Liu Y."/>
            <person name="Liu H."/>
            <person name="Kao S.J."/>
            <person name="Li M."/>
        </authorList>
    </citation>
    <scope>NUCLEOTIDE SEQUENCE [LARGE SCALE GENOMIC DNA]</scope>
    <source>
        <strain evidence="1">W1bin1</strain>
    </source>
</reference>
<proteinExistence type="predicted"/>
<accession>A0AC60VY66</accession>
<evidence type="ECO:0000313" key="1">
    <source>
        <dbReference type="EMBL" id="MBA4452396.1"/>
    </source>
</evidence>
<organism evidence="1 2">
    <name type="scientific">Candidatus Nitrosomaritimum aestuariumsis</name>
    <dbReference type="NCBI Taxonomy" id="3342354"/>
    <lineage>
        <taxon>Archaea</taxon>
        <taxon>Nitrososphaerota</taxon>
        <taxon>Nitrososphaeria</taxon>
        <taxon>Nitrosopumilales</taxon>
        <taxon>Nitrosopumilaceae</taxon>
        <taxon>Candidatus Nitrosomaritimum</taxon>
    </lineage>
</organism>
<dbReference type="Proteomes" id="UP000559653">
    <property type="component" value="Unassembled WGS sequence"/>
</dbReference>
<dbReference type="EMBL" id="JACEMZ010000022">
    <property type="protein sequence ID" value="MBA4452396.1"/>
    <property type="molecule type" value="Genomic_DNA"/>
</dbReference>
<gene>
    <name evidence="1" type="primary">msrA</name>
    <name evidence="1" type="ORF">H2B03_04390</name>
</gene>
<keyword evidence="1" id="KW-0560">Oxidoreductase</keyword>
<protein>
    <submittedName>
        <fullName evidence="1">Peptide-methionine (S)-S-oxide reductase MsrA</fullName>
        <ecNumber evidence="1">1.8.4.11</ecNumber>
    </submittedName>
</protein>
<dbReference type="EC" id="1.8.4.11" evidence="1"/>
<sequence length="151" mass="17381">MKATFAAGCFWHVEDLFRKTKGVKSTKVGYIGGNLANPTYEEVCTDKTGHAEAVEVEYDPKEISYEKLLDVFWHNHDPTSLNRQGPDVGIQYRSSIFFHDETQKEIAEKSKEYLDSSGKFSKKIVTEITPAPEFFKAEEYHQKYFQKHGFS</sequence>